<proteinExistence type="predicted"/>
<evidence type="ECO:0000256" key="1">
    <source>
        <dbReference type="SAM" id="SignalP"/>
    </source>
</evidence>
<sequence>MRPHSVLALLLAGIWSGAAYAAPTPVEKARLLWSGPEGRIDARACQVPAGKPQSFCIVWTGKAAPVSENIEGAPGSIATLWRRTSLAPEPESIPDLLFYVNWDGSGLCGEYVALRFAQLPHFQKLSDCRQPEYPPQGAPATGPFGFWLSIPVMMPFGASNSESVSTPVPVIWHNGTFALDEARLKQDALSMVSQAFQGASIGNETGAFLWEVRHHFPGQGLPTTTQIMLDLIFKGHADQAQELVHNSTNPHFDASLYWSDLCAILVADPNWKILMHGVLPGAAQVEAAAQTGKKLRDTSAYVHDL</sequence>
<dbReference type="PATRIC" id="fig|318683.6.peg.167"/>
<evidence type="ECO:0000313" key="3">
    <source>
        <dbReference type="Proteomes" id="UP000075636"/>
    </source>
</evidence>
<feature type="signal peptide" evidence="1">
    <location>
        <begin position="1"/>
        <end position="21"/>
    </location>
</feature>
<dbReference type="EMBL" id="LHZR01000114">
    <property type="protein sequence ID" value="KXV45762.1"/>
    <property type="molecule type" value="Genomic_DNA"/>
</dbReference>
<gene>
    <name evidence="2" type="ORF">AD945_16355</name>
</gene>
<dbReference type="OrthoDB" id="7279436at2"/>
<name>A0A149TE23_9PROT</name>
<organism evidence="2 3">
    <name type="scientific">Gluconobacter albidus</name>
    <dbReference type="NCBI Taxonomy" id="318683"/>
    <lineage>
        <taxon>Bacteria</taxon>
        <taxon>Pseudomonadati</taxon>
        <taxon>Pseudomonadota</taxon>
        <taxon>Alphaproteobacteria</taxon>
        <taxon>Acetobacterales</taxon>
        <taxon>Acetobacteraceae</taxon>
        <taxon>Gluconobacter</taxon>
    </lineage>
</organism>
<keyword evidence="1" id="KW-0732">Signal</keyword>
<dbReference type="STRING" id="318683.A0U94_03815"/>
<dbReference type="RefSeq" id="WP_062110451.1">
    <property type="nucleotide sequence ID" value="NZ_LHZR01000114.1"/>
</dbReference>
<dbReference type="Proteomes" id="UP000075636">
    <property type="component" value="Unassembled WGS sequence"/>
</dbReference>
<dbReference type="AlphaFoldDB" id="A0A149TE23"/>
<feature type="chain" id="PRO_5007555590" evidence="1">
    <location>
        <begin position="22"/>
        <end position="305"/>
    </location>
</feature>
<protein>
    <submittedName>
        <fullName evidence="2">Uncharacterized protein</fullName>
    </submittedName>
</protein>
<evidence type="ECO:0000313" key="2">
    <source>
        <dbReference type="EMBL" id="KXV45762.1"/>
    </source>
</evidence>
<comment type="caution">
    <text evidence="2">The sequence shown here is derived from an EMBL/GenBank/DDBJ whole genome shotgun (WGS) entry which is preliminary data.</text>
</comment>
<accession>A0A149TE23</accession>
<reference evidence="2 3" key="1">
    <citation type="submission" date="2015-06" db="EMBL/GenBank/DDBJ databases">
        <title>Improved classification and identification of acetic acid bacteria using matrix-assisted laser desorption/ionization time-of-flight mass spectrometry; Gluconobacter nephelii and Gluconobacter uchimurae are later heterotypic synonyms of Gluconobacter japonicus and Gluconobacter oxydans, respectively.</title>
        <authorList>
            <person name="Li L."/>
            <person name="Cleenwerck I."/>
            <person name="De Vuyst L."/>
            <person name="Vandamme P."/>
        </authorList>
    </citation>
    <scope>NUCLEOTIDE SEQUENCE [LARGE SCALE GENOMIC DNA]</scope>
    <source>
        <strain evidence="2 3">LMG 1768</strain>
    </source>
</reference>